<dbReference type="eggNOG" id="ENOG5033KSC">
    <property type="taxonomic scope" value="Bacteria"/>
</dbReference>
<evidence type="ECO:0008006" key="4">
    <source>
        <dbReference type="Google" id="ProtNLM"/>
    </source>
</evidence>
<comment type="caution">
    <text evidence="2">The sequence shown here is derived from an EMBL/GenBank/DDBJ whole genome shotgun (WGS) entry which is preliminary data.</text>
</comment>
<feature type="transmembrane region" description="Helical" evidence="1">
    <location>
        <begin position="35"/>
        <end position="56"/>
    </location>
</feature>
<evidence type="ECO:0000256" key="1">
    <source>
        <dbReference type="SAM" id="Phobius"/>
    </source>
</evidence>
<keyword evidence="3" id="KW-1185">Reference proteome</keyword>
<keyword evidence="1" id="KW-0472">Membrane</keyword>
<feature type="transmembrane region" description="Helical" evidence="1">
    <location>
        <begin position="128"/>
        <end position="149"/>
    </location>
</feature>
<dbReference type="Proteomes" id="UP000053405">
    <property type="component" value="Unassembled WGS sequence"/>
</dbReference>
<evidence type="ECO:0000313" key="3">
    <source>
        <dbReference type="Proteomes" id="UP000053405"/>
    </source>
</evidence>
<reference evidence="2 3" key="1">
    <citation type="submission" date="2012-12" db="EMBL/GenBank/DDBJ databases">
        <title>Whole genome shotgun sequence of Gordonia hirsuta NBRC 16056.</title>
        <authorList>
            <person name="Isaki-Nakamura S."/>
            <person name="Hosoyama A."/>
            <person name="Tsuchikane K."/>
            <person name="Katsumata H."/>
            <person name="Baba S."/>
            <person name="Yamazaki S."/>
            <person name="Fujita N."/>
        </authorList>
    </citation>
    <scope>NUCLEOTIDE SEQUENCE [LARGE SCALE GENOMIC DNA]</scope>
    <source>
        <strain evidence="2 3">NBRC 16056</strain>
    </source>
</reference>
<proteinExistence type="predicted"/>
<sequence length="157" mass="16204">MNPDVTGDGIGNRLCPVNVSDPDQALSAVPRTLRIAGGVVTGEGLIGIGVAIYLVIRALGGHQESFISGYGTALWFVLIFGGVLAGGLAIYRGRRWGRAIGVIAQILLIPVAWSLLTDSHLPVLGAPLLAVALLVLGLLFAPVSMQYLAAEGLPPDA</sequence>
<name>L7LCM5_9ACTN</name>
<feature type="transmembrane region" description="Helical" evidence="1">
    <location>
        <begin position="96"/>
        <end position="116"/>
    </location>
</feature>
<protein>
    <recommendedName>
        <fullName evidence="4">Integral membrane protein</fullName>
    </recommendedName>
</protein>
<dbReference type="AlphaFoldDB" id="L7LCM5"/>
<keyword evidence="1" id="KW-0812">Transmembrane</keyword>
<keyword evidence="1" id="KW-1133">Transmembrane helix</keyword>
<accession>L7LCM5</accession>
<feature type="transmembrane region" description="Helical" evidence="1">
    <location>
        <begin position="68"/>
        <end position="90"/>
    </location>
</feature>
<gene>
    <name evidence="2" type="ORF">GOHSU_40_00450</name>
</gene>
<dbReference type="STRING" id="1121927.GOHSU_40_00450"/>
<organism evidence="2 3">
    <name type="scientific">Gordonia hirsuta DSM 44140 = NBRC 16056</name>
    <dbReference type="NCBI Taxonomy" id="1121927"/>
    <lineage>
        <taxon>Bacteria</taxon>
        <taxon>Bacillati</taxon>
        <taxon>Actinomycetota</taxon>
        <taxon>Actinomycetes</taxon>
        <taxon>Mycobacteriales</taxon>
        <taxon>Gordoniaceae</taxon>
        <taxon>Gordonia</taxon>
    </lineage>
</organism>
<evidence type="ECO:0000313" key="2">
    <source>
        <dbReference type="EMBL" id="GAC58461.1"/>
    </source>
</evidence>
<dbReference type="EMBL" id="BANT01000040">
    <property type="protein sequence ID" value="GAC58461.1"/>
    <property type="molecule type" value="Genomic_DNA"/>
</dbReference>